<dbReference type="Proteomes" id="UP000749471">
    <property type="component" value="Unassembled WGS sequence"/>
</dbReference>
<organism evidence="1 2">
    <name type="scientific">Tissierella simiarum</name>
    <dbReference type="NCBI Taxonomy" id="2841534"/>
    <lineage>
        <taxon>Bacteria</taxon>
        <taxon>Bacillati</taxon>
        <taxon>Bacillota</taxon>
        <taxon>Tissierellia</taxon>
        <taxon>Tissierellales</taxon>
        <taxon>Tissierellaceae</taxon>
        <taxon>Tissierella</taxon>
    </lineage>
</organism>
<dbReference type="RefSeq" id="WP_216520974.1">
    <property type="nucleotide sequence ID" value="NZ_JAHLPM010000013.1"/>
</dbReference>
<dbReference type="InterPro" id="IPR012460">
    <property type="entry name" value="DUF1667"/>
</dbReference>
<evidence type="ECO:0000313" key="1">
    <source>
        <dbReference type="EMBL" id="MBU5439268.1"/>
    </source>
</evidence>
<evidence type="ECO:0000313" key="2">
    <source>
        <dbReference type="Proteomes" id="UP000749471"/>
    </source>
</evidence>
<sequence length="117" mass="13263">MEEKELVCIVCPRGCRLTITKESNDYIVEGNKCNRGRIYGIKEITNPTRVVTSTVKFKNGLLPRLPVKTNGPIPKRLIKQCVEEIKRIEVDYHVKVGDIIIKDILHTGIDVVSTKTM</sequence>
<gene>
    <name evidence="1" type="ORF">KQI42_14690</name>
</gene>
<dbReference type="PANTHER" id="PTHR39450:SF1">
    <property type="entry name" value="DUF1667 DOMAIN-CONTAINING PROTEIN"/>
    <property type="match status" value="1"/>
</dbReference>
<keyword evidence="2" id="KW-1185">Reference proteome</keyword>
<dbReference type="Pfam" id="PF07892">
    <property type="entry name" value="DUF1667"/>
    <property type="match status" value="1"/>
</dbReference>
<dbReference type="PANTHER" id="PTHR39450">
    <property type="entry name" value="MOLYBDOPTERIN OXIDOREDUCTASE, 4FE-4S CLUSTER-BINDING SUBUNIT"/>
    <property type="match status" value="1"/>
</dbReference>
<dbReference type="EMBL" id="JAHLPM010000013">
    <property type="protein sequence ID" value="MBU5439268.1"/>
    <property type="molecule type" value="Genomic_DNA"/>
</dbReference>
<accession>A0ABS6EAR2</accession>
<comment type="caution">
    <text evidence="1">The sequence shown here is derived from an EMBL/GenBank/DDBJ whole genome shotgun (WGS) entry which is preliminary data.</text>
</comment>
<reference evidence="1 2" key="1">
    <citation type="submission" date="2021-06" db="EMBL/GenBank/DDBJ databases">
        <authorList>
            <person name="Sun Q."/>
            <person name="Li D."/>
        </authorList>
    </citation>
    <scope>NUCLEOTIDE SEQUENCE [LARGE SCALE GENOMIC DNA]</scope>
    <source>
        <strain evidence="1 2">MSJ-40</strain>
    </source>
</reference>
<proteinExistence type="predicted"/>
<name>A0ABS6EAR2_9FIRM</name>
<protein>
    <submittedName>
        <fullName evidence="1">DUF1667 domain-containing protein</fullName>
    </submittedName>
</protein>